<evidence type="ECO:0000313" key="7">
    <source>
        <dbReference type="EMBL" id="CAG9820642.1"/>
    </source>
</evidence>
<dbReference type="InterPro" id="IPR036236">
    <property type="entry name" value="Znf_C2H2_sf"/>
</dbReference>
<dbReference type="SMART" id="SM00868">
    <property type="entry name" value="zf-AD"/>
    <property type="match status" value="2"/>
</dbReference>
<proteinExistence type="predicted"/>
<dbReference type="GO" id="GO:0008270">
    <property type="term" value="F:zinc ion binding"/>
    <property type="evidence" value="ECO:0007669"/>
    <property type="project" value="UniProtKB-KW"/>
</dbReference>
<dbReference type="Gene3D" id="3.30.160.60">
    <property type="entry name" value="Classic Zinc Finger"/>
    <property type="match status" value="5"/>
</dbReference>
<dbReference type="SUPFAM" id="SSF57667">
    <property type="entry name" value="beta-beta-alpha zinc fingers"/>
    <property type="match status" value="4"/>
</dbReference>
<dbReference type="PANTHER" id="PTHR24379:SF121">
    <property type="entry name" value="C2H2-TYPE DOMAIN-CONTAINING PROTEIN"/>
    <property type="match status" value="1"/>
</dbReference>
<sequence length="562" mass="66342">MDIMAETPCRLCLNLVENNYEPLEGIVENMLKELQLNVTLSVTNQPVLCSQCAENLQKSFEFKSVYIEDIKLPRLLYEEEYKDDTVTGVCYFCMVVRKSPANKEDKQTFMKEMLKNVSPQFAKIDDELYFICSKCTKPVTDFVNFMRNCLRVEEKIEKYRKIHGTNIDGQVDLHSVKMFGFGEITSEIESVYIKEEFTEENQKNESIDHATALDGKIYYRYSCIQCPFVSNHKKNFNKHLRYHENPNIVIHKCDICSYESEFKSNVRIHKDIHKDKSELTMHKCTLCSYEAKNKWALSKHMCVHTDVALYKCALCPYEGKQKLHLERHMLKHSDPSELEMHKCPVCPHQTKYIESLRQHLLLHKSPSEVKMYSCEYCGYQTRIRSNLKVHVLIHKDPSEIQMFKCDYCPYEAKSRGRLNNHVTKHKERTEMKMHKCPLCDYEAKFKSLVGKHMVRHKILSEDEWIRCDMCSFKAKRRENVNRHMLGHKDTSEVKMFKCNSCSYEARHKASLSLHVLRHMDPSQIEMLKCKFCPFEAKHRIYMNSHILKCHKQPTCKPMIKVE</sequence>
<dbReference type="EMBL" id="OU896710">
    <property type="protein sequence ID" value="CAG9820642.1"/>
    <property type="molecule type" value="Genomic_DNA"/>
</dbReference>
<keyword evidence="3 5" id="KW-0863">Zinc-finger</keyword>
<dbReference type="OrthoDB" id="3561125at2759"/>
<reference evidence="7" key="2">
    <citation type="submission" date="2022-10" db="EMBL/GenBank/DDBJ databases">
        <authorList>
            <consortium name="ENA_rothamsted_submissions"/>
            <consortium name="culmorum"/>
            <person name="King R."/>
        </authorList>
    </citation>
    <scope>NUCLEOTIDE SEQUENCE</scope>
</reference>
<keyword evidence="1" id="KW-0479">Metal-binding</keyword>
<dbReference type="PROSITE" id="PS50157">
    <property type="entry name" value="ZINC_FINGER_C2H2_2"/>
    <property type="match status" value="1"/>
</dbReference>
<dbReference type="InterPro" id="IPR012934">
    <property type="entry name" value="Znf_AD"/>
</dbReference>
<accession>A0A9N9SF24</accession>
<name>A0A9N9SF24_PHACE</name>
<evidence type="ECO:0000256" key="3">
    <source>
        <dbReference type="ARBA" id="ARBA00022771"/>
    </source>
</evidence>
<evidence type="ECO:0000256" key="1">
    <source>
        <dbReference type="ARBA" id="ARBA00022723"/>
    </source>
</evidence>
<evidence type="ECO:0000313" key="8">
    <source>
        <dbReference type="Proteomes" id="UP001153737"/>
    </source>
</evidence>
<dbReference type="PANTHER" id="PTHR24379">
    <property type="entry name" value="KRAB AND ZINC FINGER DOMAIN-CONTAINING"/>
    <property type="match status" value="1"/>
</dbReference>
<evidence type="ECO:0000256" key="4">
    <source>
        <dbReference type="ARBA" id="ARBA00022833"/>
    </source>
</evidence>
<evidence type="ECO:0000256" key="5">
    <source>
        <dbReference type="PROSITE-ProRule" id="PRU00042"/>
    </source>
</evidence>
<feature type="domain" description="C2H2-type" evidence="6">
    <location>
        <begin position="372"/>
        <end position="399"/>
    </location>
</feature>
<dbReference type="InterPro" id="IPR013087">
    <property type="entry name" value="Znf_C2H2_type"/>
</dbReference>
<organism evidence="7 8">
    <name type="scientific">Phaedon cochleariae</name>
    <name type="common">Mustard beetle</name>
    <dbReference type="NCBI Taxonomy" id="80249"/>
    <lineage>
        <taxon>Eukaryota</taxon>
        <taxon>Metazoa</taxon>
        <taxon>Ecdysozoa</taxon>
        <taxon>Arthropoda</taxon>
        <taxon>Hexapoda</taxon>
        <taxon>Insecta</taxon>
        <taxon>Pterygota</taxon>
        <taxon>Neoptera</taxon>
        <taxon>Endopterygota</taxon>
        <taxon>Coleoptera</taxon>
        <taxon>Polyphaga</taxon>
        <taxon>Cucujiformia</taxon>
        <taxon>Chrysomeloidea</taxon>
        <taxon>Chrysomelidae</taxon>
        <taxon>Chrysomelinae</taxon>
        <taxon>Chrysomelini</taxon>
        <taxon>Phaedon</taxon>
    </lineage>
</organism>
<keyword evidence="4" id="KW-0862">Zinc</keyword>
<evidence type="ECO:0000256" key="2">
    <source>
        <dbReference type="ARBA" id="ARBA00022737"/>
    </source>
</evidence>
<protein>
    <recommendedName>
        <fullName evidence="6">C2H2-type domain-containing protein</fullName>
    </recommendedName>
</protein>
<evidence type="ECO:0000259" key="6">
    <source>
        <dbReference type="PROSITE" id="PS50157"/>
    </source>
</evidence>
<dbReference type="Proteomes" id="UP001153737">
    <property type="component" value="Chromosome 4"/>
</dbReference>
<dbReference type="SMART" id="SM00355">
    <property type="entry name" value="ZnF_C2H2"/>
    <property type="match status" value="11"/>
</dbReference>
<reference evidence="7" key="1">
    <citation type="submission" date="2022-01" db="EMBL/GenBank/DDBJ databases">
        <authorList>
            <person name="King R."/>
        </authorList>
    </citation>
    <scope>NUCLEOTIDE SEQUENCE</scope>
</reference>
<dbReference type="AlphaFoldDB" id="A0A9N9SF24"/>
<keyword evidence="8" id="KW-1185">Reference proteome</keyword>
<keyword evidence="2" id="KW-0677">Repeat</keyword>
<gene>
    <name evidence="7" type="ORF">PHAECO_LOCUS8244</name>
</gene>
<dbReference type="GO" id="GO:0005634">
    <property type="term" value="C:nucleus"/>
    <property type="evidence" value="ECO:0007669"/>
    <property type="project" value="InterPro"/>
</dbReference>